<evidence type="ECO:0000259" key="4">
    <source>
        <dbReference type="Pfam" id="PF13648"/>
    </source>
</evidence>
<sequence length="138" mass="15423">MKKIFLLFMSLAVLSSCSDDDEANGTSDDRILGTWFLVEVNGIENLPFEINECILRSNVTFNSNNTANSNYYTGTTSENCSLDDEEGRWEKLEGDSKYQLTIPVLGSQRGTVNFSGDNSEFTFIPDLIPAANIVFEKR</sequence>
<dbReference type="RefSeq" id="WP_311499563.1">
    <property type="nucleotide sequence ID" value="NZ_JAVRHN010000004.1"/>
</dbReference>
<keyword evidence="6" id="KW-1185">Reference proteome</keyword>
<proteinExistence type="predicted"/>
<keyword evidence="2 3" id="KW-0732">Signal</keyword>
<dbReference type="EMBL" id="JAVRHN010000004">
    <property type="protein sequence ID" value="MDT0686171.1"/>
    <property type="molecule type" value="Genomic_DNA"/>
</dbReference>
<evidence type="ECO:0000256" key="1">
    <source>
        <dbReference type="ARBA" id="ARBA00017922"/>
    </source>
</evidence>
<evidence type="ECO:0000313" key="5">
    <source>
        <dbReference type="EMBL" id="MDT0686171.1"/>
    </source>
</evidence>
<dbReference type="Pfam" id="PF13648">
    <property type="entry name" value="Lipocalin_4"/>
    <property type="match status" value="1"/>
</dbReference>
<organism evidence="5 6">
    <name type="scientific">Autumnicola psychrophila</name>
    <dbReference type="NCBI Taxonomy" id="3075592"/>
    <lineage>
        <taxon>Bacteria</taxon>
        <taxon>Pseudomonadati</taxon>
        <taxon>Bacteroidota</taxon>
        <taxon>Flavobacteriia</taxon>
        <taxon>Flavobacteriales</taxon>
        <taxon>Flavobacteriaceae</taxon>
        <taxon>Autumnicola</taxon>
    </lineage>
</organism>
<gene>
    <name evidence="5" type="ORF">RM541_07330</name>
</gene>
<evidence type="ECO:0000256" key="3">
    <source>
        <dbReference type="SAM" id="SignalP"/>
    </source>
</evidence>
<comment type="caution">
    <text evidence="5">The sequence shown here is derived from an EMBL/GenBank/DDBJ whole genome shotgun (WGS) entry which is preliminary data.</text>
</comment>
<evidence type="ECO:0000256" key="2">
    <source>
        <dbReference type="ARBA" id="ARBA00022729"/>
    </source>
</evidence>
<dbReference type="InterPro" id="IPR012640">
    <property type="entry name" value="Membr_lipoprot_lipid_attach_CS"/>
</dbReference>
<name>A0ABU3DR30_9FLAO</name>
<dbReference type="PROSITE" id="PS51257">
    <property type="entry name" value="PROKAR_LIPOPROTEIN"/>
    <property type="match status" value="1"/>
</dbReference>
<feature type="chain" id="PRO_5046589788" description="Type IV secretion system putative lipoprotein virB7" evidence="3">
    <location>
        <begin position="19"/>
        <end position="138"/>
    </location>
</feature>
<dbReference type="Pfam" id="PF08139">
    <property type="entry name" value="LPAM_1"/>
    <property type="match status" value="1"/>
</dbReference>
<dbReference type="Proteomes" id="UP001253848">
    <property type="component" value="Unassembled WGS sequence"/>
</dbReference>
<reference evidence="5 6" key="1">
    <citation type="submission" date="2023-09" db="EMBL/GenBank/DDBJ databases">
        <authorList>
            <person name="Rey-Velasco X."/>
        </authorList>
    </citation>
    <scope>NUCLEOTIDE SEQUENCE [LARGE SCALE GENOMIC DNA]</scope>
    <source>
        <strain evidence="5 6">F225</strain>
    </source>
</reference>
<accession>A0ABU3DR30</accession>
<feature type="signal peptide" evidence="3">
    <location>
        <begin position="1"/>
        <end position="18"/>
    </location>
</feature>
<evidence type="ECO:0000313" key="6">
    <source>
        <dbReference type="Proteomes" id="UP001253848"/>
    </source>
</evidence>
<dbReference type="InterPro" id="IPR024311">
    <property type="entry name" value="Lipocalin-like"/>
</dbReference>
<protein>
    <recommendedName>
        <fullName evidence="1">Type IV secretion system putative lipoprotein virB7</fullName>
    </recommendedName>
</protein>
<feature type="domain" description="Lipocalin-like" evidence="4">
    <location>
        <begin position="31"/>
        <end position="102"/>
    </location>
</feature>